<sequence>MMSTIRPIRYTTPSEFTWLTSAMTSTDPAIVPSTRKIVGLMVWEVPIGAITKITAIRKAPPIILGLSRT</sequence>
<dbReference type="AlphaFoldDB" id="A0A6J6TSZ1"/>
<dbReference type="EMBL" id="CAEZYW010000207">
    <property type="protein sequence ID" value="CAB4750651.1"/>
    <property type="molecule type" value="Genomic_DNA"/>
</dbReference>
<gene>
    <name evidence="1" type="ORF">UFOPK2786_01273</name>
</gene>
<organism evidence="1">
    <name type="scientific">freshwater metagenome</name>
    <dbReference type="NCBI Taxonomy" id="449393"/>
    <lineage>
        <taxon>unclassified sequences</taxon>
        <taxon>metagenomes</taxon>
        <taxon>ecological metagenomes</taxon>
    </lineage>
</organism>
<evidence type="ECO:0000313" key="1">
    <source>
        <dbReference type="EMBL" id="CAB4750651.1"/>
    </source>
</evidence>
<protein>
    <submittedName>
        <fullName evidence="1">Unannotated protein</fullName>
    </submittedName>
</protein>
<accession>A0A6J6TSZ1</accession>
<name>A0A6J6TSZ1_9ZZZZ</name>
<proteinExistence type="predicted"/>
<reference evidence="1" key="1">
    <citation type="submission" date="2020-05" db="EMBL/GenBank/DDBJ databases">
        <authorList>
            <person name="Chiriac C."/>
            <person name="Salcher M."/>
            <person name="Ghai R."/>
            <person name="Kavagutti S V."/>
        </authorList>
    </citation>
    <scope>NUCLEOTIDE SEQUENCE</scope>
</reference>